<feature type="binding site" evidence="4">
    <location>
        <position position="288"/>
    </location>
    <ligand>
        <name>S-adenosyl-L-methionine</name>
        <dbReference type="ChEBI" id="CHEBI:59789"/>
    </ligand>
</feature>
<comment type="caution">
    <text evidence="7">The sequence shown here is derived from an EMBL/GenBank/DDBJ whole genome shotgun (WGS) entry which is preliminary data.</text>
</comment>
<dbReference type="Gene3D" id="2.40.50.1070">
    <property type="match status" value="1"/>
</dbReference>
<dbReference type="PROSITE" id="PS01230">
    <property type="entry name" value="TRMA_1"/>
    <property type="match status" value="1"/>
</dbReference>
<feature type="domain" description="TRAM" evidence="6">
    <location>
        <begin position="8"/>
        <end position="66"/>
    </location>
</feature>
<dbReference type="InterPro" id="IPR030391">
    <property type="entry name" value="MeTrfase_TrmA_CS"/>
</dbReference>
<dbReference type="PROSITE" id="PS01231">
    <property type="entry name" value="TRMA_2"/>
    <property type="match status" value="1"/>
</dbReference>
<evidence type="ECO:0000256" key="3">
    <source>
        <dbReference type="ARBA" id="ARBA00022691"/>
    </source>
</evidence>
<dbReference type="EMBL" id="JACHHI010000002">
    <property type="protein sequence ID" value="MBB6477485.1"/>
    <property type="molecule type" value="Genomic_DNA"/>
</dbReference>
<dbReference type="PROSITE" id="PS50926">
    <property type="entry name" value="TRAM"/>
    <property type="match status" value="1"/>
</dbReference>
<accession>A0A841R0P4</accession>
<evidence type="ECO:0000259" key="6">
    <source>
        <dbReference type="PROSITE" id="PS50926"/>
    </source>
</evidence>
<dbReference type="GO" id="GO:0070041">
    <property type="term" value="F:rRNA (uridine-C5-)-methyltransferase activity"/>
    <property type="evidence" value="ECO:0007669"/>
    <property type="project" value="UniProtKB-ARBA"/>
</dbReference>
<evidence type="ECO:0000313" key="8">
    <source>
        <dbReference type="Proteomes" id="UP000591941"/>
    </source>
</evidence>
<dbReference type="InterPro" id="IPR002792">
    <property type="entry name" value="TRAM_dom"/>
</dbReference>
<dbReference type="InterPro" id="IPR030390">
    <property type="entry name" value="MeTrfase_TrmA_AS"/>
</dbReference>
<dbReference type="SUPFAM" id="SSF53335">
    <property type="entry name" value="S-adenosyl-L-methionine-dependent methyltransferases"/>
    <property type="match status" value="1"/>
</dbReference>
<dbReference type="PANTHER" id="PTHR11061:SF30">
    <property type="entry name" value="TRNA (URACIL(54)-C(5))-METHYLTRANSFERASE"/>
    <property type="match status" value="1"/>
</dbReference>
<feature type="active site" evidence="5">
    <location>
        <position position="413"/>
    </location>
</feature>
<keyword evidence="8" id="KW-1185">Reference proteome</keyword>
<reference evidence="7 8" key="1">
    <citation type="submission" date="2020-08" db="EMBL/GenBank/DDBJ databases">
        <title>Genomic Encyclopedia of Type Strains, Phase IV (KMG-IV): sequencing the most valuable type-strain genomes for metagenomic binning, comparative biology and taxonomic classification.</title>
        <authorList>
            <person name="Goeker M."/>
        </authorList>
    </citation>
    <scope>NUCLEOTIDE SEQUENCE [LARGE SCALE GENOMIC DNA]</scope>
    <source>
        <strain evidence="7 8">DSM 21255</strain>
    </source>
</reference>
<dbReference type="CDD" id="cd02440">
    <property type="entry name" value="AdoMet_MTases"/>
    <property type="match status" value="1"/>
</dbReference>
<dbReference type="InterPro" id="IPR029063">
    <property type="entry name" value="SAM-dependent_MTases_sf"/>
</dbReference>
<proteinExistence type="inferred from homology"/>
<dbReference type="GO" id="GO:0070475">
    <property type="term" value="P:rRNA base methylation"/>
    <property type="evidence" value="ECO:0007669"/>
    <property type="project" value="TreeGrafter"/>
</dbReference>
<dbReference type="EC" id="2.1.1.190" evidence="7"/>
<evidence type="ECO:0000313" key="7">
    <source>
        <dbReference type="EMBL" id="MBB6477485.1"/>
    </source>
</evidence>
<dbReference type="OrthoDB" id="9804590at2"/>
<evidence type="ECO:0000256" key="4">
    <source>
        <dbReference type="PROSITE-ProRule" id="PRU01024"/>
    </source>
</evidence>
<feature type="active site" description="Nucleophile" evidence="4">
    <location>
        <position position="413"/>
    </location>
</feature>
<dbReference type="Proteomes" id="UP000591941">
    <property type="component" value="Unassembled WGS sequence"/>
</dbReference>
<feature type="binding site" evidence="4">
    <location>
        <position position="338"/>
    </location>
    <ligand>
        <name>S-adenosyl-L-methionine</name>
        <dbReference type="ChEBI" id="CHEBI:59789"/>
    </ligand>
</feature>
<protein>
    <submittedName>
        <fullName evidence="7">23S rRNA (Uracil1939-C5)-methyltransferase</fullName>
        <ecNumber evidence="7">2.1.1.190</ecNumber>
    </submittedName>
</protein>
<evidence type="ECO:0000256" key="2">
    <source>
        <dbReference type="ARBA" id="ARBA00022679"/>
    </source>
</evidence>
<dbReference type="InterPro" id="IPR012340">
    <property type="entry name" value="NA-bd_OB-fold"/>
</dbReference>
<comment type="similarity">
    <text evidence="4">Belongs to the class I-like SAM-binding methyltransferase superfamily. RNA M5U methyltransferase family.</text>
</comment>
<dbReference type="Gene3D" id="3.40.50.150">
    <property type="entry name" value="Vaccinia Virus protein VP39"/>
    <property type="match status" value="1"/>
</dbReference>
<keyword evidence="1 4" id="KW-0489">Methyltransferase</keyword>
<dbReference type="Gene3D" id="2.40.50.140">
    <property type="entry name" value="Nucleic acid-binding proteins"/>
    <property type="match status" value="1"/>
</dbReference>
<name>A0A841R0P4_9FIRM</name>
<dbReference type="NCBIfam" id="TIGR00479">
    <property type="entry name" value="rumA"/>
    <property type="match status" value="1"/>
</dbReference>
<dbReference type="SUPFAM" id="SSF50249">
    <property type="entry name" value="Nucleic acid-binding proteins"/>
    <property type="match status" value="1"/>
</dbReference>
<organism evidence="7 8">
    <name type="scientific">Negativicoccus succinicivorans</name>
    <dbReference type="NCBI Taxonomy" id="620903"/>
    <lineage>
        <taxon>Bacteria</taxon>
        <taxon>Bacillati</taxon>
        <taxon>Bacillota</taxon>
        <taxon>Negativicutes</taxon>
        <taxon>Veillonellales</taxon>
        <taxon>Veillonellaceae</taxon>
        <taxon>Negativicoccus</taxon>
    </lineage>
</organism>
<dbReference type="FunFam" id="3.40.50.150:FF:000009">
    <property type="entry name" value="23S rRNA (Uracil(1939)-C(5))-methyltransferase RlmD"/>
    <property type="match status" value="1"/>
</dbReference>
<gene>
    <name evidence="7" type="ORF">HNR45_000515</name>
</gene>
<dbReference type="Pfam" id="PF05958">
    <property type="entry name" value="tRNA_U5-meth_tr"/>
    <property type="match status" value="1"/>
</dbReference>
<feature type="binding site" evidence="4">
    <location>
        <position position="317"/>
    </location>
    <ligand>
        <name>S-adenosyl-L-methionine</name>
        <dbReference type="ChEBI" id="CHEBI:59789"/>
    </ligand>
</feature>
<dbReference type="GeneID" id="93485791"/>
<feature type="binding site" evidence="4">
    <location>
        <position position="386"/>
    </location>
    <ligand>
        <name>S-adenosyl-L-methionine</name>
        <dbReference type="ChEBI" id="CHEBI:59789"/>
    </ligand>
</feature>
<sequence>MKKINAVPVALGRDYPITIHDLGSHGEGVGRYEGFTVFVAGALPGETVRATILTLKKKYAVGDLREIITASPDRVTPPKGYYPEVGIYPLVTWDYEAQLRWKRERVAHLLTHIGGIDVAVEPVIGMADPFHYRNKIQVPVGLRDGRPAIGFYERQSHDIVDMTTCLLQDPATNRLLAAVRKIRAELSTEPYDERAGTGVLRHVVGRTGEGGKVMAILVTATRELPDKERWIERLREEVPELVSLYQNIQKERTNVILGKTMKHLWGHGVLAATIGDLRFALSPGSFFQVNPVQTRVLYETALQAARLTGQETVIDAYCGTGTISLFLARQAQRVIGVEKFAPAVKDARNNARLNGLDNASFIAGDTAEVLPQLAAQGVTPDVIVMDPARAGCDEKVLATVADWQPSRIVYVSCNPATLARDASYLATRGYAVTHVQPVDMFPHTTHIETVALLSRRTDEAHTG</sequence>
<evidence type="ECO:0000256" key="1">
    <source>
        <dbReference type="ARBA" id="ARBA00022603"/>
    </source>
</evidence>
<keyword evidence="2 4" id="KW-0808">Transferase</keyword>
<dbReference type="PANTHER" id="PTHR11061">
    <property type="entry name" value="RNA M5U METHYLTRANSFERASE"/>
    <property type="match status" value="1"/>
</dbReference>
<dbReference type="AlphaFoldDB" id="A0A841R0P4"/>
<dbReference type="FunFam" id="2.40.50.140:FF:000097">
    <property type="entry name" value="23S rRNA (uracil(1939)-C(5))-methyltransferase RlmD"/>
    <property type="match status" value="1"/>
</dbReference>
<keyword evidence="3 4" id="KW-0949">S-adenosyl-L-methionine</keyword>
<dbReference type="Pfam" id="PF01938">
    <property type="entry name" value="TRAM"/>
    <property type="match status" value="1"/>
</dbReference>
<dbReference type="RefSeq" id="WP_159823091.1">
    <property type="nucleotide sequence ID" value="NZ_CABWNB010000003.1"/>
</dbReference>
<evidence type="ECO:0000256" key="5">
    <source>
        <dbReference type="PROSITE-ProRule" id="PRU10015"/>
    </source>
</evidence>
<dbReference type="PROSITE" id="PS51687">
    <property type="entry name" value="SAM_MT_RNA_M5U"/>
    <property type="match status" value="1"/>
</dbReference>
<dbReference type="InterPro" id="IPR010280">
    <property type="entry name" value="U5_MeTrfase_fam"/>
</dbReference>
<dbReference type="FunFam" id="2.40.50.1070:FF:000003">
    <property type="entry name" value="23S rRNA (Uracil-5-)-methyltransferase RumA"/>
    <property type="match status" value="1"/>
</dbReference>